<dbReference type="Proteomes" id="UP001595698">
    <property type="component" value="Unassembled WGS sequence"/>
</dbReference>
<sequence>MTSVGAPGQAETRSALDAQRFRRSDEETAVGRAVPDPRFETAHMVGEIGGASNA</sequence>
<evidence type="ECO:0000313" key="3">
    <source>
        <dbReference type="Proteomes" id="UP001595698"/>
    </source>
</evidence>
<comment type="caution">
    <text evidence="2">The sequence shown here is derived from an EMBL/GenBank/DDBJ whole genome shotgun (WGS) entry which is preliminary data.</text>
</comment>
<gene>
    <name evidence="2" type="ORF">ACFOYY_27045</name>
</gene>
<name>A0ABV8F7B3_9ACTN</name>
<evidence type="ECO:0000313" key="2">
    <source>
        <dbReference type="EMBL" id="MFC3983816.1"/>
    </source>
</evidence>
<dbReference type="EMBL" id="JBHSBC010000032">
    <property type="protein sequence ID" value="MFC3983816.1"/>
    <property type="molecule type" value="Genomic_DNA"/>
</dbReference>
<accession>A0ABV8F7B3</accession>
<keyword evidence="3" id="KW-1185">Reference proteome</keyword>
<protein>
    <submittedName>
        <fullName evidence="2">Uncharacterized protein</fullName>
    </submittedName>
</protein>
<feature type="region of interest" description="Disordered" evidence="1">
    <location>
        <begin position="1"/>
        <end position="38"/>
    </location>
</feature>
<organism evidence="2 3">
    <name type="scientific">Streptosporangium jomthongense</name>
    <dbReference type="NCBI Taxonomy" id="1193683"/>
    <lineage>
        <taxon>Bacteria</taxon>
        <taxon>Bacillati</taxon>
        <taxon>Actinomycetota</taxon>
        <taxon>Actinomycetes</taxon>
        <taxon>Streptosporangiales</taxon>
        <taxon>Streptosporangiaceae</taxon>
        <taxon>Streptosporangium</taxon>
    </lineage>
</organism>
<dbReference type="RefSeq" id="WP_362777238.1">
    <property type="nucleotide sequence ID" value="NZ_JBHSBC010000032.1"/>
</dbReference>
<reference evidence="3" key="1">
    <citation type="journal article" date="2019" name="Int. J. Syst. Evol. Microbiol.">
        <title>The Global Catalogue of Microorganisms (GCM) 10K type strain sequencing project: providing services to taxonomists for standard genome sequencing and annotation.</title>
        <authorList>
            <consortium name="The Broad Institute Genomics Platform"/>
            <consortium name="The Broad Institute Genome Sequencing Center for Infectious Disease"/>
            <person name="Wu L."/>
            <person name="Ma J."/>
        </authorList>
    </citation>
    <scope>NUCLEOTIDE SEQUENCE [LARGE SCALE GENOMIC DNA]</scope>
    <source>
        <strain evidence="3">TBRC 7912</strain>
    </source>
</reference>
<proteinExistence type="predicted"/>
<evidence type="ECO:0000256" key="1">
    <source>
        <dbReference type="SAM" id="MobiDB-lite"/>
    </source>
</evidence>